<comment type="subcellular location">
    <subcellularLocation>
        <location evidence="1">Cell membrane</location>
        <topology evidence="1">Multi-pass membrane protein</topology>
    </subcellularLocation>
</comment>
<dbReference type="EMBL" id="LN999010">
    <property type="protein sequence ID" value="CUX77302.1"/>
    <property type="molecule type" value="Genomic_DNA"/>
</dbReference>
<feature type="transmembrane region" description="Helical" evidence="6">
    <location>
        <begin position="368"/>
        <end position="387"/>
    </location>
</feature>
<dbReference type="Pfam" id="PF01943">
    <property type="entry name" value="Polysacc_synt"/>
    <property type="match status" value="1"/>
</dbReference>
<keyword evidence="4 6" id="KW-1133">Transmembrane helix</keyword>
<feature type="transmembrane region" description="Helical" evidence="6">
    <location>
        <begin position="21"/>
        <end position="42"/>
    </location>
</feature>
<feature type="transmembrane region" description="Helical" evidence="6">
    <location>
        <begin position="299"/>
        <end position="321"/>
    </location>
</feature>
<dbReference type="STRING" id="54262.CHITON_0523"/>
<dbReference type="InterPro" id="IPR002797">
    <property type="entry name" value="Polysacc_synth"/>
</dbReference>
<dbReference type="PANTHER" id="PTHR30250:SF28">
    <property type="entry name" value="POLYSACCHARIDE BIOSYNTHESIS PROTEIN"/>
    <property type="match status" value="1"/>
</dbReference>
<evidence type="ECO:0000313" key="8">
    <source>
        <dbReference type="EMBL" id="CUX77302.1"/>
    </source>
</evidence>
<reference evidence="9" key="1">
    <citation type="submission" date="2016-01" db="EMBL/GenBank/DDBJ databases">
        <authorList>
            <person name="Vorgias C.E."/>
        </authorList>
    </citation>
    <scope>NUCLEOTIDE SEQUENCE [LARGE SCALE GENOMIC DNA]</scope>
</reference>
<accession>A0A160VR80</accession>
<dbReference type="OrthoDB" id="19148at2157"/>
<dbReference type="Proteomes" id="UP000093069">
    <property type="component" value="Chromosome I"/>
</dbReference>
<feature type="transmembrane region" description="Helical" evidence="6">
    <location>
        <begin position="54"/>
        <end position="71"/>
    </location>
</feature>
<evidence type="ECO:0000313" key="10">
    <source>
        <dbReference type="Proteomes" id="UP000250189"/>
    </source>
</evidence>
<feature type="transmembrane region" description="Helical" evidence="6">
    <location>
        <begin position="130"/>
        <end position="148"/>
    </location>
</feature>
<dbReference type="GeneID" id="33321437"/>
<keyword evidence="3 6" id="KW-0812">Transmembrane</keyword>
<dbReference type="Proteomes" id="UP000250189">
    <property type="component" value="Chromosome"/>
</dbReference>
<dbReference type="GO" id="GO:0005886">
    <property type="term" value="C:plasma membrane"/>
    <property type="evidence" value="ECO:0007669"/>
    <property type="project" value="UniProtKB-SubCell"/>
</dbReference>
<evidence type="ECO:0000313" key="7">
    <source>
        <dbReference type="EMBL" id="ASJ16054.1"/>
    </source>
</evidence>
<dbReference type="PANTHER" id="PTHR30250">
    <property type="entry name" value="PST FAMILY PREDICTED COLANIC ACID TRANSPORTER"/>
    <property type="match status" value="1"/>
</dbReference>
<dbReference type="EMBL" id="CP015193">
    <property type="protein sequence ID" value="ASJ16054.1"/>
    <property type="molecule type" value="Genomic_DNA"/>
</dbReference>
<feature type="transmembrane region" description="Helical" evidence="6">
    <location>
        <begin position="102"/>
        <end position="124"/>
    </location>
</feature>
<protein>
    <submittedName>
        <fullName evidence="7">Capsular biosynthesis protein</fullName>
    </submittedName>
    <submittedName>
        <fullName evidence="8">Capsular polysaccharide biosynthesis protein</fullName>
    </submittedName>
</protein>
<evidence type="ECO:0000256" key="1">
    <source>
        <dbReference type="ARBA" id="ARBA00004651"/>
    </source>
</evidence>
<feature type="transmembrane region" description="Helical" evidence="6">
    <location>
        <begin position="224"/>
        <end position="244"/>
    </location>
</feature>
<dbReference type="AlphaFoldDB" id="A0A160VR80"/>
<evidence type="ECO:0000256" key="2">
    <source>
        <dbReference type="ARBA" id="ARBA00022475"/>
    </source>
</evidence>
<organism evidence="8 9">
    <name type="scientific">Thermococcus chitonophagus</name>
    <dbReference type="NCBI Taxonomy" id="54262"/>
    <lineage>
        <taxon>Archaea</taxon>
        <taxon>Methanobacteriati</taxon>
        <taxon>Methanobacteriota</taxon>
        <taxon>Thermococci</taxon>
        <taxon>Thermococcales</taxon>
        <taxon>Thermococcaceae</taxon>
        <taxon>Thermococcus</taxon>
    </lineage>
</organism>
<proteinExistence type="predicted"/>
<keyword evidence="10" id="KW-1185">Reference proteome</keyword>
<evidence type="ECO:0000256" key="4">
    <source>
        <dbReference type="ARBA" id="ARBA00022989"/>
    </source>
</evidence>
<dbReference type="KEGG" id="tch:CHITON_0523"/>
<sequence length="427" mass="46745">MRRGAAAFINTLLHHDVYKDVAIMTGAVMVSNVLNYFYQLFAGRFLTPSQYGELFSLLSLLYIFSVFSQTINTSVTKFTTRYSTTGDYGKVKGLIIGFTKHVLILGIVIYISILLASPWILNFLKIDNSLYLVVLFASLPLSFLLPVYQGVLRGLQRFISLGLSVVSWSFIKFVGGIGLIIFGYGVLGGIFGILLANVGALIITLAFLKDILGWKSEKVDVPEILSYGTFTFLVLLAYTVMWNLDVIMAKHYFSPTVAGEYSALSVLGKIILFAPGAVGMVIFPKAAERFENGGDHFKILVRGLGIVLLISGGAVVAYALFPSFIIRLIYGAKYLSISGYLWLYGLGMMFLSMVNVLFNYLLSIRKSWLTLLALILGVAVEIAGISYTRTFIGIIRAVILASAVAFAVLILDAWGLRHEGVSADASV</sequence>
<evidence type="ECO:0000256" key="6">
    <source>
        <dbReference type="SAM" id="Phobius"/>
    </source>
</evidence>
<dbReference type="InterPro" id="IPR050833">
    <property type="entry name" value="Poly_Biosynth_Transport"/>
</dbReference>
<evidence type="ECO:0000256" key="5">
    <source>
        <dbReference type="ARBA" id="ARBA00023136"/>
    </source>
</evidence>
<evidence type="ECO:0000313" key="9">
    <source>
        <dbReference type="Proteomes" id="UP000093069"/>
    </source>
</evidence>
<feature type="transmembrane region" description="Helical" evidence="6">
    <location>
        <begin position="160"/>
        <end position="184"/>
    </location>
</feature>
<feature type="transmembrane region" description="Helical" evidence="6">
    <location>
        <begin position="341"/>
        <end position="361"/>
    </location>
</feature>
<dbReference type="RefSeq" id="WP_068576478.1">
    <property type="nucleotide sequence ID" value="NZ_CP015193.1"/>
</dbReference>
<evidence type="ECO:0000256" key="3">
    <source>
        <dbReference type="ARBA" id="ARBA00022692"/>
    </source>
</evidence>
<keyword evidence="5 6" id="KW-0472">Membrane</keyword>
<feature type="transmembrane region" description="Helical" evidence="6">
    <location>
        <begin position="264"/>
        <end position="287"/>
    </location>
</feature>
<reference evidence="8" key="2">
    <citation type="submission" date="2016-01" db="EMBL/GenBank/DDBJ databases">
        <authorList>
            <person name="Oliw E.H."/>
        </authorList>
    </citation>
    <scope>NUCLEOTIDE SEQUENCE</scope>
    <source>
        <strain evidence="8">1</strain>
    </source>
</reference>
<name>A0A160VR80_9EURY</name>
<gene>
    <name evidence="7" type="ORF">A3L04_02645</name>
    <name evidence="8" type="ORF">CHITON_0523</name>
</gene>
<keyword evidence="2" id="KW-1003">Cell membrane</keyword>
<feature type="transmembrane region" description="Helical" evidence="6">
    <location>
        <begin position="393"/>
        <end position="411"/>
    </location>
</feature>
<reference evidence="7 10" key="3">
    <citation type="submission" date="2016-04" db="EMBL/GenBank/DDBJ databases">
        <title>Complete genome sequence of Thermococcus chitonophagus type strain GC74.</title>
        <authorList>
            <person name="Oger P.M."/>
        </authorList>
    </citation>
    <scope>NUCLEOTIDE SEQUENCE [LARGE SCALE GENOMIC DNA]</scope>
    <source>
        <strain evidence="7 10">GC74</strain>
    </source>
</reference>
<feature type="transmembrane region" description="Helical" evidence="6">
    <location>
        <begin position="190"/>
        <end position="212"/>
    </location>
</feature>